<reference evidence="3" key="1">
    <citation type="submission" date="2025-08" db="UniProtKB">
        <authorList>
            <consortium name="RefSeq"/>
        </authorList>
    </citation>
    <scope>IDENTIFICATION</scope>
    <source>
        <tissue evidence="3">Testes</tissue>
    </source>
</reference>
<protein>
    <submittedName>
        <fullName evidence="3">Uncharacterized protein LOC102807581</fullName>
    </submittedName>
</protein>
<dbReference type="Proteomes" id="UP000694865">
    <property type="component" value="Unplaced"/>
</dbReference>
<accession>A0ABM0MM89</accession>
<evidence type="ECO:0000256" key="1">
    <source>
        <dbReference type="SAM" id="MobiDB-lite"/>
    </source>
</evidence>
<evidence type="ECO:0000313" key="3">
    <source>
        <dbReference type="RefSeq" id="XP_006821130.1"/>
    </source>
</evidence>
<sequence>MDYVCSDNDSSDVKLSEEGAQQEDKVHKVTGEEVKSERSPTYDGVQGNTWDGSDPFPGEDNQPYQPQWGAEDETSSDGVTMATDNDASDTFVNQDREQYWQKPTEYQDEFVLILNTDSKPKGCPVETIMQSYGMYKVIWNGHHDELRNILNWFRFELKPGDENSVIEFPPTLPKEERQTIHILLHSLKLGGHSYFNGVNNQKVLKVYTSDLVCKRNYKS</sequence>
<feature type="compositionally biased region" description="Polar residues" evidence="1">
    <location>
        <begin position="76"/>
        <end position="88"/>
    </location>
</feature>
<dbReference type="Gene3D" id="3.30.1370.50">
    <property type="entry name" value="R3H-like domain"/>
    <property type="match status" value="1"/>
</dbReference>
<dbReference type="GeneID" id="102807581"/>
<name>A0ABM0MM89_SACKO</name>
<proteinExistence type="predicted"/>
<evidence type="ECO:0000313" key="2">
    <source>
        <dbReference type="Proteomes" id="UP000694865"/>
    </source>
</evidence>
<organism evidence="2 3">
    <name type="scientific">Saccoglossus kowalevskii</name>
    <name type="common">Acorn worm</name>
    <dbReference type="NCBI Taxonomy" id="10224"/>
    <lineage>
        <taxon>Eukaryota</taxon>
        <taxon>Metazoa</taxon>
        <taxon>Hemichordata</taxon>
        <taxon>Enteropneusta</taxon>
        <taxon>Harrimaniidae</taxon>
        <taxon>Saccoglossus</taxon>
    </lineage>
</organism>
<feature type="region of interest" description="Disordered" evidence="1">
    <location>
        <begin position="1"/>
        <end position="88"/>
    </location>
</feature>
<dbReference type="RefSeq" id="XP_006821130.1">
    <property type="nucleotide sequence ID" value="XM_006821067.1"/>
</dbReference>
<feature type="compositionally biased region" description="Basic and acidic residues" evidence="1">
    <location>
        <begin position="11"/>
        <end position="40"/>
    </location>
</feature>
<dbReference type="InterPro" id="IPR036867">
    <property type="entry name" value="R3H_dom_sf"/>
</dbReference>
<keyword evidence="2" id="KW-1185">Reference proteome</keyword>
<gene>
    <name evidence="3" type="primary">LOC102807581</name>
</gene>